<protein>
    <submittedName>
        <fullName evidence="2">Uncharacterized protein</fullName>
    </submittedName>
</protein>
<reference evidence="2" key="1">
    <citation type="submission" date="2019-03" db="EMBL/GenBank/DDBJ databases">
        <title>Long read genome sequence of the mycoparasitic Pythium oligandrum ATCC 38472 isolated from sugarbeet rhizosphere.</title>
        <authorList>
            <person name="Gaulin E."/>
        </authorList>
    </citation>
    <scope>NUCLEOTIDE SEQUENCE</scope>
    <source>
        <strain evidence="2">ATCC 38472_TT</strain>
    </source>
</reference>
<feature type="coiled-coil region" evidence="1">
    <location>
        <begin position="241"/>
        <end position="275"/>
    </location>
</feature>
<sequence length="308" mass="34465">MEEVEAHVEHAASSIAPEILNEADATLTKKRKFLHTSEAQRRCILEWLEQGVNFQLLTAPASVAVVTTADGKRFKKTDGFRALMRFVNDRTQAGWTMETTKSRYESLLTTYRKAKALTAHPETAITANDRARGITELNQKLNAVCSFYDRIDALFNPSDPAEGHEANGPVESDAEQSLAALSDTKALVNPAEDEDVAALGVKRPRKRAKSETSHVESGNEHDPIVAVQPLSEEIVLQQIAIEREKVELQQAQLLVQKQELELRERELRLQEEERRQSMRAEIVSKLILAGKSAEEIKEYLAIVEQATL</sequence>
<evidence type="ECO:0000313" key="2">
    <source>
        <dbReference type="EMBL" id="TMW55661.1"/>
    </source>
</evidence>
<dbReference type="EMBL" id="SPLM01000147">
    <property type="protein sequence ID" value="TMW55661.1"/>
    <property type="molecule type" value="Genomic_DNA"/>
</dbReference>
<accession>A0A8K1C3A1</accession>
<dbReference type="Proteomes" id="UP000794436">
    <property type="component" value="Unassembled WGS sequence"/>
</dbReference>
<dbReference type="OrthoDB" id="100013at2759"/>
<gene>
    <name evidence="2" type="ORF">Poli38472_010543</name>
</gene>
<keyword evidence="3" id="KW-1185">Reference proteome</keyword>
<organism evidence="2 3">
    <name type="scientific">Pythium oligandrum</name>
    <name type="common">Mycoparasitic fungus</name>
    <dbReference type="NCBI Taxonomy" id="41045"/>
    <lineage>
        <taxon>Eukaryota</taxon>
        <taxon>Sar</taxon>
        <taxon>Stramenopiles</taxon>
        <taxon>Oomycota</taxon>
        <taxon>Peronosporomycetes</taxon>
        <taxon>Pythiales</taxon>
        <taxon>Pythiaceae</taxon>
        <taxon>Pythium</taxon>
    </lineage>
</organism>
<dbReference type="AlphaFoldDB" id="A0A8K1C3A1"/>
<evidence type="ECO:0000313" key="3">
    <source>
        <dbReference type="Proteomes" id="UP000794436"/>
    </source>
</evidence>
<evidence type="ECO:0000256" key="1">
    <source>
        <dbReference type="SAM" id="Coils"/>
    </source>
</evidence>
<comment type="caution">
    <text evidence="2">The sequence shown here is derived from an EMBL/GenBank/DDBJ whole genome shotgun (WGS) entry which is preliminary data.</text>
</comment>
<proteinExistence type="predicted"/>
<name>A0A8K1C3A1_PYTOL</name>
<keyword evidence="1" id="KW-0175">Coiled coil</keyword>